<sequence length="565" mass="59322">MNRHVVCSRSSTAACAGSTDTQETTGLDHPLQCQTSLTATPHATGHSLTTAPTLPLHQEQHYNHHQHHHHHHHQQQQEDTRQQAGLRRLLLVLHGKRIYDEQVRQAILQLREEGHEVAVRVTWDSGDVEHFVREALQLQGGQGYDTLVAGGGDGTLNELVAALLKHDAPRHISVAQLPLGTANDLASAAGISLAPLDALRLALDPSTTHPIDVALVNGEVFMNLATAGPVSEVSSKGMSDASKKLLGPAAVAVAGLRQLLFNGLQPVEGVKLTLPNTPDAKHDSYTPDQVSVLSGDLLVLAAGQARQMARLLNVCPDALLDDGLIDFTLLFGSPARQAAALASEVVASGLSQAQGGVRLLRLPWLIVEAPHGLKCNRDGEPSATSNRLVFEVLPRRILMHLPDRRLLLAGQPAAADPTTIATAGDAAQAAAEAAPAGGAGAHAAHAAAAAETTAAATAGVAGQEATTAAPAASTCAHAAAAAPPPARAKLSKQLSLSRQPWWRSQQKRSMKTGSKPRPRLLLDLWAAQQPPGRLSRLLPRLQKAAGRAVAVAGLLAAGFIAGYHW</sequence>
<dbReference type="PANTHER" id="PTHR12358">
    <property type="entry name" value="SPHINGOSINE KINASE"/>
    <property type="match status" value="1"/>
</dbReference>
<evidence type="ECO:0000313" key="4">
    <source>
        <dbReference type="EMBL" id="SZX72302.1"/>
    </source>
</evidence>
<accession>A0A383W584</accession>
<dbReference type="SMART" id="SM00046">
    <property type="entry name" value="DAGKc"/>
    <property type="match status" value="1"/>
</dbReference>
<dbReference type="GO" id="GO:0016301">
    <property type="term" value="F:kinase activity"/>
    <property type="evidence" value="ECO:0007669"/>
    <property type="project" value="InterPro"/>
</dbReference>
<dbReference type="PANTHER" id="PTHR12358:SF54">
    <property type="entry name" value="SPHINGOSINE KINASE RELATED PROTEIN"/>
    <property type="match status" value="1"/>
</dbReference>
<evidence type="ECO:0000256" key="1">
    <source>
        <dbReference type="SAM" id="MobiDB-lite"/>
    </source>
</evidence>
<gene>
    <name evidence="4" type="ORF">BQ4739_LOCUS12489</name>
</gene>
<name>A0A383W584_TETOB</name>
<dbReference type="Gene3D" id="2.60.200.40">
    <property type="match status" value="1"/>
</dbReference>
<feature type="compositionally biased region" description="Basic residues" evidence="1">
    <location>
        <begin position="505"/>
        <end position="517"/>
    </location>
</feature>
<evidence type="ECO:0000256" key="2">
    <source>
        <dbReference type="SAM" id="Phobius"/>
    </source>
</evidence>
<dbReference type="AlphaFoldDB" id="A0A383W584"/>
<feature type="transmembrane region" description="Helical" evidence="2">
    <location>
        <begin position="544"/>
        <end position="563"/>
    </location>
</feature>
<feature type="region of interest" description="Disordered" evidence="1">
    <location>
        <begin position="61"/>
        <end position="82"/>
    </location>
</feature>
<dbReference type="EMBL" id="FNXT01001125">
    <property type="protein sequence ID" value="SZX72302.1"/>
    <property type="molecule type" value="Genomic_DNA"/>
</dbReference>
<dbReference type="GO" id="GO:0006665">
    <property type="term" value="P:sphingolipid metabolic process"/>
    <property type="evidence" value="ECO:0007669"/>
    <property type="project" value="UniProtKB-ARBA"/>
</dbReference>
<feature type="compositionally biased region" description="Polar residues" evidence="1">
    <location>
        <begin position="8"/>
        <end position="25"/>
    </location>
</feature>
<keyword evidence="2" id="KW-0812">Transmembrane</keyword>
<dbReference type="Proteomes" id="UP000256970">
    <property type="component" value="Unassembled WGS sequence"/>
</dbReference>
<feature type="domain" description="DAGKc" evidence="3">
    <location>
        <begin position="84"/>
        <end position="220"/>
    </location>
</feature>
<dbReference type="InterPro" id="IPR016064">
    <property type="entry name" value="NAD/diacylglycerol_kinase_sf"/>
</dbReference>
<dbReference type="Pfam" id="PF00781">
    <property type="entry name" value="DAGK_cat"/>
    <property type="match status" value="1"/>
</dbReference>
<reference evidence="4 5" key="1">
    <citation type="submission" date="2016-10" db="EMBL/GenBank/DDBJ databases">
        <authorList>
            <person name="Cai Z."/>
        </authorList>
    </citation>
    <scope>NUCLEOTIDE SEQUENCE [LARGE SCALE GENOMIC DNA]</scope>
</reference>
<organism evidence="4 5">
    <name type="scientific">Tetradesmus obliquus</name>
    <name type="common">Green alga</name>
    <name type="synonym">Acutodesmus obliquus</name>
    <dbReference type="NCBI Taxonomy" id="3088"/>
    <lineage>
        <taxon>Eukaryota</taxon>
        <taxon>Viridiplantae</taxon>
        <taxon>Chlorophyta</taxon>
        <taxon>core chlorophytes</taxon>
        <taxon>Chlorophyceae</taxon>
        <taxon>CS clade</taxon>
        <taxon>Sphaeropleales</taxon>
        <taxon>Scenedesmaceae</taxon>
        <taxon>Tetradesmus</taxon>
    </lineage>
</organism>
<feature type="region of interest" description="Disordered" evidence="1">
    <location>
        <begin position="1"/>
        <end position="28"/>
    </location>
</feature>
<feature type="compositionally biased region" description="Basic residues" evidence="1">
    <location>
        <begin position="63"/>
        <end position="74"/>
    </location>
</feature>
<proteinExistence type="predicted"/>
<keyword evidence="2" id="KW-1133">Transmembrane helix</keyword>
<dbReference type="STRING" id="3088.A0A383W584"/>
<feature type="region of interest" description="Disordered" evidence="1">
    <location>
        <begin position="483"/>
        <end position="517"/>
    </location>
</feature>
<dbReference type="InterPro" id="IPR017438">
    <property type="entry name" value="ATP-NAD_kinase_N"/>
</dbReference>
<dbReference type="GO" id="GO:0016020">
    <property type="term" value="C:membrane"/>
    <property type="evidence" value="ECO:0007669"/>
    <property type="project" value="GOC"/>
</dbReference>
<dbReference type="InterPro" id="IPR001206">
    <property type="entry name" value="Diacylglycerol_kinase_cat_dom"/>
</dbReference>
<keyword evidence="5" id="KW-1185">Reference proteome</keyword>
<dbReference type="Gene3D" id="3.40.50.10330">
    <property type="entry name" value="Probable inorganic polyphosphate/atp-NAD kinase, domain 1"/>
    <property type="match status" value="1"/>
</dbReference>
<protein>
    <recommendedName>
        <fullName evidence="3">DAGKc domain-containing protein</fullName>
    </recommendedName>
</protein>
<keyword evidence="2" id="KW-0472">Membrane</keyword>
<evidence type="ECO:0000259" key="3">
    <source>
        <dbReference type="PROSITE" id="PS50146"/>
    </source>
</evidence>
<dbReference type="SUPFAM" id="SSF111331">
    <property type="entry name" value="NAD kinase/diacylglycerol kinase-like"/>
    <property type="match status" value="1"/>
</dbReference>
<dbReference type="PROSITE" id="PS50146">
    <property type="entry name" value="DAGK"/>
    <property type="match status" value="1"/>
</dbReference>
<evidence type="ECO:0000313" key="5">
    <source>
        <dbReference type="Proteomes" id="UP000256970"/>
    </source>
</evidence>
<dbReference type="InterPro" id="IPR050187">
    <property type="entry name" value="Lipid_Phosphate_FormReg"/>
</dbReference>
<feature type="compositionally biased region" description="Polar residues" evidence="1">
    <location>
        <begin position="492"/>
        <end position="504"/>
    </location>
</feature>